<proteinExistence type="predicted"/>
<keyword evidence="2" id="KW-1185">Reference proteome</keyword>
<comment type="caution">
    <text evidence="1">The sequence shown here is derived from an EMBL/GenBank/DDBJ whole genome shotgun (WGS) entry which is preliminary data.</text>
</comment>
<dbReference type="RefSeq" id="WP_052113117.1">
    <property type="nucleotide sequence ID" value="NZ_AVPL01000049.1"/>
</dbReference>
<evidence type="ECO:0000313" key="1">
    <source>
        <dbReference type="EMBL" id="KGN40216.1"/>
    </source>
</evidence>
<gene>
    <name evidence="1" type="ORF">N801_16240</name>
</gene>
<dbReference type="OrthoDB" id="3782589at2"/>
<protein>
    <submittedName>
        <fullName evidence="1">Uncharacterized protein</fullName>
    </submittedName>
</protein>
<dbReference type="eggNOG" id="ENOG503404M">
    <property type="taxonomic scope" value="Bacteria"/>
</dbReference>
<sequence>MTSRRTTDSLSGTCAFRLMPNDPLVDGPSSATLTPVGAQGFTLHYAWVHPADGEEQGVLLVGGTDDAGRVEGALFDTWHQQPGLMTLHGTRDGDRVELAGTYMEEWGWTVAVESAHEAVTMTMCNVVPESALSMAPPDGPPMSAGPYDVMVASWRRDPAS</sequence>
<evidence type="ECO:0000313" key="2">
    <source>
        <dbReference type="Proteomes" id="UP000030013"/>
    </source>
</evidence>
<dbReference type="AlphaFoldDB" id="A0A0A0JXA3"/>
<reference evidence="1 2" key="1">
    <citation type="submission" date="2013-08" db="EMBL/GenBank/DDBJ databases">
        <title>The genome sequence of Knoellia aerolata.</title>
        <authorList>
            <person name="Zhu W."/>
            <person name="Wang G."/>
        </authorList>
    </citation>
    <scope>NUCLEOTIDE SEQUENCE [LARGE SCALE GENOMIC DNA]</scope>
    <source>
        <strain evidence="1 2">DSM 18566</strain>
    </source>
</reference>
<organism evidence="1 2">
    <name type="scientific">Knoellia aerolata DSM 18566</name>
    <dbReference type="NCBI Taxonomy" id="1385519"/>
    <lineage>
        <taxon>Bacteria</taxon>
        <taxon>Bacillati</taxon>
        <taxon>Actinomycetota</taxon>
        <taxon>Actinomycetes</taxon>
        <taxon>Micrococcales</taxon>
        <taxon>Intrasporangiaceae</taxon>
        <taxon>Knoellia</taxon>
    </lineage>
</organism>
<dbReference type="Proteomes" id="UP000030013">
    <property type="component" value="Unassembled WGS sequence"/>
</dbReference>
<dbReference type="STRING" id="1385519.N801_16240"/>
<name>A0A0A0JXA3_9MICO</name>
<accession>A0A0A0JXA3</accession>
<dbReference type="EMBL" id="AVPL01000049">
    <property type="protein sequence ID" value="KGN40216.1"/>
    <property type="molecule type" value="Genomic_DNA"/>
</dbReference>